<organism evidence="1 2">
    <name type="scientific">Streptomyces tremellae</name>
    <dbReference type="NCBI Taxonomy" id="1124239"/>
    <lineage>
        <taxon>Bacteria</taxon>
        <taxon>Bacillati</taxon>
        <taxon>Actinomycetota</taxon>
        <taxon>Actinomycetes</taxon>
        <taxon>Kitasatosporales</taxon>
        <taxon>Streptomycetaceae</taxon>
        <taxon>Streptomyces</taxon>
    </lineage>
</organism>
<protein>
    <submittedName>
        <fullName evidence="1">Uncharacterized protein</fullName>
    </submittedName>
</protein>
<evidence type="ECO:0000313" key="2">
    <source>
        <dbReference type="Proteomes" id="UP001499884"/>
    </source>
</evidence>
<dbReference type="Proteomes" id="UP001499884">
    <property type="component" value="Unassembled WGS sequence"/>
</dbReference>
<comment type="caution">
    <text evidence="1">The sequence shown here is derived from an EMBL/GenBank/DDBJ whole genome shotgun (WGS) entry which is preliminary data.</text>
</comment>
<name>A0ABP7DTN4_9ACTN</name>
<proteinExistence type="predicted"/>
<sequence>MTELATATQTPAIELEPSVWILESGEDNEGGSIKGVYTDRNLAADDFLDLVRDLTRYSRLDVDRSGEDPATGDLYVHGGCDWISLTRYSVTTRRQLR</sequence>
<dbReference type="EMBL" id="BAABEP010000002">
    <property type="protein sequence ID" value="GAA3709343.1"/>
    <property type="molecule type" value="Genomic_DNA"/>
</dbReference>
<reference evidence="2" key="1">
    <citation type="journal article" date="2019" name="Int. J. Syst. Evol. Microbiol.">
        <title>The Global Catalogue of Microorganisms (GCM) 10K type strain sequencing project: providing services to taxonomists for standard genome sequencing and annotation.</title>
        <authorList>
            <consortium name="The Broad Institute Genomics Platform"/>
            <consortium name="The Broad Institute Genome Sequencing Center for Infectious Disease"/>
            <person name="Wu L."/>
            <person name="Ma J."/>
        </authorList>
    </citation>
    <scope>NUCLEOTIDE SEQUENCE [LARGE SCALE GENOMIC DNA]</scope>
    <source>
        <strain evidence="2">JCM 30846</strain>
    </source>
</reference>
<gene>
    <name evidence="1" type="ORF">GCM10023082_04120</name>
</gene>
<keyword evidence="2" id="KW-1185">Reference proteome</keyword>
<evidence type="ECO:0000313" key="1">
    <source>
        <dbReference type="EMBL" id="GAA3709343.1"/>
    </source>
</evidence>
<dbReference type="RefSeq" id="WP_060880765.1">
    <property type="nucleotide sequence ID" value="NZ_BAABEP010000002.1"/>
</dbReference>
<accession>A0ABP7DTN4</accession>